<sequence length="374" mass="42299">MDLCCAKYPPPEVIEASETHRHSLTLLKKQIDFHCGARCWKTGGYEFHYKCDECDLAFHVDCVWHPIEVKHPIEYTTMDAGERVSLPWIHEHFMMPCNDLRKGDCCGRCEAITDGYYCKRCDFFIHKKCGEEAPESIQHPSHSLHPLWLQITPNNTYCDLCGKTIVDLSYSCKICRFNIDLCCVKHQPPEVIDNPEMHDHKLTFFKKRMKFNCDAKCGKAGDSSPSPSPMNSSPLIRPINRSVVHRICSGQVILDLSSAIKELVENSLDAGSTSIEINLRDYGEDHFQVLALKHHTSKLEDFTDLQSLTTFGFRGEALSSLCALGNLTVETRTKNETVATLLTFDQSGLLIAEKKTARQIGICTYCERSAVCLL</sequence>
<dbReference type="GO" id="GO:0016887">
    <property type="term" value="F:ATP hydrolysis activity"/>
    <property type="evidence" value="ECO:0007669"/>
    <property type="project" value="InterPro"/>
</dbReference>
<dbReference type="OrthoDB" id="1112100at2759"/>
<dbReference type="SUPFAM" id="SSF57889">
    <property type="entry name" value="Cysteine-rich domain"/>
    <property type="match status" value="2"/>
</dbReference>
<dbReference type="GO" id="GO:0046872">
    <property type="term" value="F:metal ion binding"/>
    <property type="evidence" value="ECO:0007669"/>
    <property type="project" value="UniProtKB-KW"/>
</dbReference>
<accession>A0A087GLT9</accession>
<dbReference type="EMBL" id="CM002874">
    <property type="protein sequence ID" value="KFK30841.1"/>
    <property type="molecule type" value="Genomic_DNA"/>
</dbReference>
<dbReference type="PROSITE" id="PS50081">
    <property type="entry name" value="ZF_DAG_PE_2"/>
    <property type="match status" value="1"/>
</dbReference>
<dbReference type="Proteomes" id="UP000029120">
    <property type="component" value="Chromosome 6"/>
</dbReference>
<dbReference type="PANTHER" id="PTHR10073:SF52">
    <property type="entry name" value="MISMATCH REPAIR ENDONUCLEASE PMS2"/>
    <property type="match status" value="1"/>
</dbReference>
<evidence type="ECO:0000313" key="6">
    <source>
        <dbReference type="EMBL" id="KFK30841.1"/>
    </source>
</evidence>
<dbReference type="GO" id="GO:0006298">
    <property type="term" value="P:mismatch repair"/>
    <property type="evidence" value="ECO:0007669"/>
    <property type="project" value="InterPro"/>
</dbReference>
<dbReference type="AlphaFoldDB" id="A0A087GLT9"/>
<dbReference type="InterPro" id="IPR038973">
    <property type="entry name" value="MutL/Mlh/Pms-like"/>
</dbReference>
<evidence type="ECO:0000259" key="5">
    <source>
        <dbReference type="PROSITE" id="PS50081"/>
    </source>
</evidence>
<protein>
    <recommendedName>
        <fullName evidence="5">Phorbol-ester/DAG-type domain-containing protein</fullName>
    </recommendedName>
</protein>
<dbReference type="InterPro" id="IPR046349">
    <property type="entry name" value="C1-like_sf"/>
</dbReference>
<evidence type="ECO:0000256" key="3">
    <source>
        <dbReference type="ARBA" id="ARBA00022737"/>
    </source>
</evidence>
<evidence type="ECO:0000256" key="2">
    <source>
        <dbReference type="ARBA" id="ARBA00022723"/>
    </source>
</evidence>
<dbReference type="Gene3D" id="3.30.565.10">
    <property type="entry name" value="Histidine kinase-like ATPase, C-terminal domain"/>
    <property type="match status" value="1"/>
</dbReference>
<organism evidence="6 7">
    <name type="scientific">Arabis alpina</name>
    <name type="common">Alpine rock-cress</name>
    <dbReference type="NCBI Taxonomy" id="50452"/>
    <lineage>
        <taxon>Eukaryota</taxon>
        <taxon>Viridiplantae</taxon>
        <taxon>Streptophyta</taxon>
        <taxon>Embryophyta</taxon>
        <taxon>Tracheophyta</taxon>
        <taxon>Spermatophyta</taxon>
        <taxon>Magnoliopsida</taxon>
        <taxon>eudicotyledons</taxon>
        <taxon>Gunneridae</taxon>
        <taxon>Pentapetalae</taxon>
        <taxon>rosids</taxon>
        <taxon>malvids</taxon>
        <taxon>Brassicales</taxon>
        <taxon>Brassicaceae</taxon>
        <taxon>Arabideae</taxon>
        <taxon>Arabis</taxon>
    </lineage>
</organism>
<dbReference type="InterPro" id="IPR004146">
    <property type="entry name" value="DC1"/>
</dbReference>
<feature type="domain" description="Phorbol-ester/DAG-type" evidence="5">
    <location>
        <begin position="91"/>
        <end position="137"/>
    </location>
</feature>
<dbReference type="PANTHER" id="PTHR10073">
    <property type="entry name" value="DNA MISMATCH REPAIR PROTEIN MLH, PMS, MUTL"/>
    <property type="match status" value="1"/>
</dbReference>
<gene>
    <name evidence="6" type="ordered locus">AALP_Aa6g032500</name>
</gene>
<dbReference type="InterPro" id="IPR036890">
    <property type="entry name" value="HATPase_C_sf"/>
</dbReference>
<keyword evidence="7" id="KW-1185">Reference proteome</keyword>
<dbReference type="GO" id="GO:0140664">
    <property type="term" value="F:ATP-dependent DNA damage sensor activity"/>
    <property type="evidence" value="ECO:0007669"/>
    <property type="project" value="InterPro"/>
</dbReference>
<dbReference type="SUPFAM" id="SSF55874">
    <property type="entry name" value="ATPase domain of HSP90 chaperone/DNA topoisomerase II/histidine kinase"/>
    <property type="match status" value="1"/>
</dbReference>
<reference evidence="7" key="1">
    <citation type="journal article" date="2015" name="Nat. Plants">
        <title>Genome expansion of Arabis alpina linked with retrotransposition and reduced symmetric DNA methylation.</title>
        <authorList>
            <person name="Willing E.M."/>
            <person name="Rawat V."/>
            <person name="Mandakova T."/>
            <person name="Maumus F."/>
            <person name="James G.V."/>
            <person name="Nordstroem K.J."/>
            <person name="Becker C."/>
            <person name="Warthmann N."/>
            <person name="Chica C."/>
            <person name="Szarzynska B."/>
            <person name="Zytnicki M."/>
            <person name="Albani M.C."/>
            <person name="Kiefer C."/>
            <person name="Bergonzi S."/>
            <person name="Castaings L."/>
            <person name="Mateos J.L."/>
            <person name="Berns M.C."/>
            <person name="Bujdoso N."/>
            <person name="Piofczyk T."/>
            <person name="de Lorenzo L."/>
            <person name="Barrero-Sicilia C."/>
            <person name="Mateos I."/>
            <person name="Piednoel M."/>
            <person name="Hagmann J."/>
            <person name="Chen-Min-Tao R."/>
            <person name="Iglesias-Fernandez R."/>
            <person name="Schuster S.C."/>
            <person name="Alonso-Blanco C."/>
            <person name="Roudier F."/>
            <person name="Carbonero P."/>
            <person name="Paz-Ares J."/>
            <person name="Davis S.J."/>
            <person name="Pecinka A."/>
            <person name="Quesneville H."/>
            <person name="Colot V."/>
            <person name="Lysak M.A."/>
            <person name="Weigel D."/>
            <person name="Coupland G."/>
            <person name="Schneeberger K."/>
        </authorList>
    </citation>
    <scope>NUCLEOTIDE SEQUENCE [LARGE SCALE GENOMIC DNA]</scope>
    <source>
        <strain evidence="7">cv. Pajares</strain>
    </source>
</reference>
<dbReference type="InterPro" id="IPR002219">
    <property type="entry name" value="PKC_DAG/PE"/>
</dbReference>
<name>A0A087GLT9_ARAAL</name>
<evidence type="ECO:0000256" key="1">
    <source>
        <dbReference type="ARBA" id="ARBA00006082"/>
    </source>
</evidence>
<dbReference type="Pfam" id="PF03107">
    <property type="entry name" value="C1_2"/>
    <property type="match status" value="2"/>
</dbReference>
<dbReference type="Gramene" id="KFK30841">
    <property type="protein sequence ID" value="KFK30841"/>
    <property type="gene ID" value="AALP_AA6G032500"/>
</dbReference>
<comment type="similarity">
    <text evidence="1">Belongs to the DNA mismatch repair MutL/HexB family.</text>
</comment>
<evidence type="ECO:0000313" key="7">
    <source>
        <dbReference type="Proteomes" id="UP000029120"/>
    </source>
</evidence>
<dbReference type="InterPro" id="IPR014762">
    <property type="entry name" value="DNA_mismatch_repair_CS"/>
</dbReference>
<dbReference type="GO" id="GO:0032389">
    <property type="term" value="C:MutLalpha complex"/>
    <property type="evidence" value="ECO:0007669"/>
    <property type="project" value="TreeGrafter"/>
</dbReference>
<keyword evidence="4" id="KW-0862">Zinc</keyword>
<dbReference type="PROSITE" id="PS00058">
    <property type="entry name" value="DNA_MISMATCH_REPAIR_1"/>
    <property type="match status" value="1"/>
</dbReference>
<keyword evidence="2" id="KW-0479">Metal-binding</keyword>
<dbReference type="eggNOG" id="KOG1978">
    <property type="taxonomic scope" value="Eukaryota"/>
</dbReference>
<keyword evidence="3" id="KW-0677">Repeat</keyword>
<proteinExistence type="inferred from homology"/>
<evidence type="ECO:0000256" key="4">
    <source>
        <dbReference type="ARBA" id="ARBA00022833"/>
    </source>
</evidence>